<feature type="chain" id="PRO_5046586065" evidence="1">
    <location>
        <begin position="26"/>
        <end position="269"/>
    </location>
</feature>
<accession>A0ABT3TNS2</accession>
<comment type="caution">
    <text evidence="2">The sequence shown here is derived from an EMBL/GenBank/DDBJ whole genome shotgun (WGS) entry which is preliminary data.</text>
</comment>
<dbReference type="EMBL" id="SHNN01000008">
    <property type="protein sequence ID" value="MCX2983420.1"/>
    <property type="molecule type" value="Genomic_DNA"/>
</dbReference>
<sequence length="269" mass="29154">MRRQSAILIVLLAGAALITSSLTRADSKEDDLAKQSQNPLASLSTVLLEYNYEDGANDENVSDHVLNLKPVHPFSLEGGDTVIARAVVPLINLDERASGFGGESGMGDVNMTAWYVPAPTGDINWGAGPTMTVPSHTNDALGSDVWTAGVSFVAVTSPGNWLVGMLVQNQWDFAGDSDEPDVNQFLFQYFLNYNFESGWYLTSTPVITADWEASSDDRWRIPLGGGAGKVIRIGGQAVDLKLQGFKYVSSADSAPDWTLQFQFKLLFPQ</sequence>
<keyword evidence="3" id="KW-1185">Reference proteome</keyword>
<proteinExistence type="predicted"/>
<gene>
    <name evidence="2" type="ORF">EYC98_21380</name>
</gene>
<keyword evidence="1" id="KW-0732">Signal</keyword>
<dbReference type="Proteomes" id="UP001143362">
    <property type="component" value="Unassembled WGS sequence"/>
</dbReference>
<feature type="signal peptide" evidence="1">
    <location>
        <begin position="1"/>
        <end position="25"/>
    </location>
</feature>
<evidence type="ECO:0000313" key="3">
    <source>
        <dbReference type="Proteomes" id="UP001143362"/>
    </source>
</evidence>
<evidence type="ECO:0000256" key="1">
    <source>
        <dbReference type="SAM" id="SignalP"/>
    </source>
</evidence>
<dbReference type="RefSeq" id="WP_279247461.1">
    <property type="nucleotide sequence ID" value="NZ_SHNN01000008.1"/>
</dbReference>
<reference evidence="2" key="1">
    <citation type="submission" date="2019-02" db="EMBL/GenBank/DDBJ databases">
        <authorList>
            <person name="Li S.-H."/>
        </authorList>
    </citation>
    <scope>NUCLEOTIDE SEQUENCE</scope>
    <source>
        <strain evidence="2">IMCC14734</strain>
    </source>
</reference>
<protein>
    <submittedName>
        <fullName evidence="2">Neuromedin U</fullName>
    </submittedName>
</protein>
<organism evidence="2 3">
    <name type="scientific">Candidatus Litorirhabdus singularis</name>
    <dbReference type="NCBI Taxonomy" id="2518993"/>
    <lineage>
        <taxon>Bacteria</taxon>
        <taxon>Pseudomonadati</taxon>
        <taxon>Pseudomonadota</taxon>
        <taxon>Gammaproteobacteria</taxon>
        <taxon>Cellvibrionales</taxon>
        <taxon>Halieaceae</taxon>
        <taxon>Candidatus Litorirhabdus</taxon>
    </lineage>
</organism>
<name>A0ABT3TNS2_9GAMM</name>
<evidence type="ECO:0000313" key="2">
    <source>
        <dbReference type="EMBL" id="MCX2983420.1"/>
    </source>
</evidence>